<proteinExistence type="predicted"/>
<evidence type="ECO:0008006" key="3">
    <source>
        <dbReference type="Google" id="ProtNLM"/>
    </source>
</evidence>
<dbReference type="EMBL" id="MCHY01000009">
    <property type="protein sequence ID" value="RKD22634.1"/>
    <property type="molecule type" value="Genomic_DNA"/>
</dbReference>
<protein>
    <recommendedName>
        <fullName evidence="3">Histidine kinase/HSP90-like ATPase domain-containing protein</fullName>
    </recommendedName>
</protein>
<keyword evidence="2" id="KW-1185">Reference proteome</keyword>
<name>A0A419SFS1_9BACL</name>
<organism evidence="1 2">
    <name type="scientific">Ammoniphilus oxalaticus</name>
    <dbReference type="NCBI Taxonomy" id="66863"/>
    <lineage>
        <taxon>Bacteria</taxon>
        <taxon>Bacillati</taxon>
        <taxon>Bacillota</taxon>
        <taxon>Bacilli</taxon>
        <taxon>Bacillales</taxon>
        <taxon>Paenibacillaceae</taxon>
        <taxon>Aneurinibacillus group</taxon>
        <taxon>Ammoniphilus</taxon>
    </lineage>
</organism>
<reference evidence="1 2" key="1">
    <citation type="submission" date="2016-08" db="EMBL/GenBank/DDBJ databases">
        <title>Novel Firmicute Genomes.</title>
        <authorList>
            <person name="Poppleton D.I."/>
            <person name="Gribaldo S."/>
        </authorList>
    </citation>
    <scope>NUCLEOTIDE SEQUENCE [LARGE SCALE GENOMIC DNA]</scope>
    <source>
        <strain evidence="1 2">RAOx-1</strain>
    </source>
</reference>
<dbReference type="RefSeq" id="WP_120190110.1">
    <property type="nucleotide sequence ID" value="NZ_MCHY01000009.1"/>
</dbReference>
<dbReference type="OrthoDB" id="9799195at2"/>
<accession>A0A419SFS1</accession>
<gene>
    <name evidence="1" type="ORF">BEP19_10255</name>
</gene>
<dbReference type="AlphaFoldDB" id="A0A419SFS1"/>
<evidence type="ECO:0000313" key="1">
    <source>
        <dbReference type="EMBL" id="RKD22634.1"/>
    </source>
</evidence>
<dbReference type="Proteomes" id="UP000284219">
    <property type="component" value="Unassembled WGS sequence"/>
</dbReference>
<sequence>MSQRVIIKIANVQGIIAARRQGRIMCQKLGFTEADQTTIVTAISELASTICEQAKEGTVCIESVEETDRIGLKVRIEDIVPDVPDLFQLLVEDTTNNSDFSNGVMNGKHLMDDFVIHFQPEKGTAIQLIKWKLR</sequence>
<comment type="caution">
    <text evidence="1">The sequence shown here is derived from an EMBL/GenBank/DDBJ whole genome shotgun (WGS) entry which is preliminary data.</text>
</comment>
<evidence type="ECO:0000313" key="2">
    <source>
        <dbReference type="Proteomes" id="UP000284219"/>
    </source>
</evidence>